<dbReference type="PaxDb" id="3635-A0A1U8HV88"/>
<protein>
    <submittedName>
        <fullName evidence="2">Uncharacterized protein</fullName>
    </submittedName>
</protein>
<reference evidence="1" key="1">
    <citation type="journal article" date="2020" name="Nat. Genet.">
        <title>Genomic diversifications of five Gossypium allopolyploid species and their impact on cotton improvement.</title>
        <authorList>
            <person name="Chen Z.J."/>
            <person name="Sreedasyam A."/>
            <person name="Ando A."/>
            <person name="Song Q."/>
            <person name="De Santiago L.M."/>
            <person name="Hulse-Kemp A.M."/>
            <person name="Ding M."/>
            <person name="Ye W."/>
            <person name="Kirkbride R.C."/>
            <person name="Jenkins J."/>
            <person name="Plott C."/>
            <person name="Lovell J."/>
            <person name="Lin Y.M."/>
            <person name="Vaughn R."/>
            <person name="Liu B."/>
            <person name="Simpson S."/>
            <person name="Scheffler B.E."/>
            <person name="Wen L."/>
            <person name="Saski C.A."/>
            <person name="Grover C.E."/>
            <person name="Hu G."/>
            <person name="Conover J.L."/>
            <person name="Carlson J.W."/>
            <person name="Shu S."/>
            <person name="Boston L.B."/>
            <person name="Williams M."/>
            <person name="Peterson D.G."/>
            <person name="McGee K."/>
            <person name="Jones D.C."/>
            <person name="Wendel J.F."/>
            <person name="Stelly D.M."/>
            <person name="Grimwood J."/>
            <person name="Schmutz J."/>
        </authorList>
    </citation>
    <scope>NUCLEOTIDE SEQUENCE [LARGE SCALE GENOMIC DNA]</scope>
    <source>
        <strain evidence="1">cv. TM-1</strain>
    </source>
</reference>
<dbReference type="PANTHER" id="PTHR33067">
    <property type="entry name" value="RNA-DIRECTED DNA POLYMERASE-RELATED"/>
    <property type="match status" value="1"/>
</dbReference>
<dbReference type="KEGG" id="ghi:107889907"/>
<dbReference type="RefSeq" id="XP_016669935.1">
    <property type="nucleotide sequence ID" value="XM_016814446.1"/>
</dbReference>
<dbReference type="PANTHER" id="PTHR33067:SF35">
    <property type="entry name" value="ASPARTIC PEPTIDASE DDI1-TYPE DOMAIN-CONTAINING PROTEIN"/>
    <property type="match status" value="1"/>
</dbReference>
<gene>
    <name evidence="2" type="primary">LOC107889907</name>
</gene>
<dbReference type="CDD" id="cd00303">
    <property type="entry name" value="retropepsin_like"/>
    <property type="match status" value="1"/>
</dbReference>
<dbReference type="GeneID" id="107889907"/>
<evidence type="ECO:0000313" key="1">
    <source>
        <dbReference type="Proteomes" id="UP000818029"/>
    </source>
</evidence>
<dbReference type="AlphaFoldDB" id="A0A1U8HV88"/>
<name>A0A1U8HV88_GOSHI</name>
<sequence length="156" mass="17768">MFKEQGLKEPKPTRISIQLADRSIKYLRGIIEDVLFKVDKVIFTVDFIILDMDEDIEVPMILGQPVLATARTIIDVGSGELVLRVGDEEVTLQARDVRFSNERDNTHYSVNVSNHTAQHALQEITLEDVLELYLVQGDRNQGTSEERTVQLDELDE</sequence>
<accession>A0A1U8HV88</accession>
<reference evidence="2" key="2">
    <citation type="submission" date="2025-08" db="UniProtKB">
        <authorList>
            <consortium name="RefSeq"/>
        </authorList>
    </citation>
    <scope>IDENTIFICATION</scope>
</reference>
<organism evidence="1 2">
    <name type="scientific">Gossypium hirsutum</name>
    <name type="common">Upland cotton</name>
    <name type="synonym">Gossypium mexicanum</name>
    <dbReference type="NCBI Taxonomy" id="3635"/>
    <lineage>
        <taxon>Eukaryota</taxon>
        <taxon>Viridiplantae</taxon>
        <taxon>Streptophyta</taxon>
        <taxon>Embryophyta</taxon>
        <taxon>Tracheophyta</taxon>
        <taxon>Spermatophyta</taxon>
        <taxon>Magnoliopsida</taxon>
        <taxon>eudicotyledons</taxon>
        <taxon>Gunneridae</taxon>
        <taxon>Pentapetalae</taxon>
        <taxon>rosids</taxon>
        <taxon>malvids</taxon>
        <taxon>Malvales</taxon>
        <taxon>Malvaceae</taxon>
        <taxon>Malvoideae</taxon>
        <taxon>Gossypium</taxon>
    </lineage>
</organism>
<proteinExistence type="predicted"/>
<keyword evidence="1" id="KW-1185">Reference proteome</keyword>
<dbReference type="InterPro" id="IPR021109">
    <property type="entry name" value="Peptidase_aspartic_dom_sf"/>
</dbReference>
<dbReference type="Gene3D" id="2.40.70.10">
    <property type="entry name" value="Acid Proteases"/>
    <property type="match status" value="1"/>
</dbReference>
<dbReference type="Proteomes" id="UP000818029">
    <property type="component" value="Chromosome A09"/>
</dbReference>
<evidence type="ECO:0000313" key="2">
    <source>
        <dbReference type="RefSeq" id="XP_016669935.1"/>
    </source>
</evidence>